<name>A0ABQ1UR87_9BACT</name>
<accession>A0ABQ1UR87</accession>
<evidence type="ECO:0000313" key="2">
    <source>
        <dbReference type="Proteomes" id="UP000632273"/>
    </source>
</evidence>
<keyword evidence="2" id="KW-1185">Reference proteome</keyword>
<reference evidence="2" key="1">
    <citation type="journal article" date="2019" name="Int. J. Syst. Evol. Microbiol.">
        <title>The Global Catalogue of Microorganisms (GCM) 10K type strain sequencing project: providing services to taxonomists for standard genome sequencing and annotation.</title>
        <authorList>
            <consortium name="The Broad Institute Genomics Platform"/>
            <consortium name="The Broad Institute Genome Sequencing Center for Infectious Disease"/>
            <person name="Wu L."/>
            <person name="Ma J."/>
        </authorList>
    </citation>
    <scope>NUCLEOTIDE SEQUENCE [LARGE SCALE GENOMIC DNA]</scope>
    <source>
        <strain evidence="2">CGMCC 1.15197</strain>
    </source>
</reference>
<dbReference type="Proteomes" id="UP000632273">
    <property type="component" value="Unassembled WGS sequence"/>
</dbReference>
<comment type="caution">
    <text evidence="1">The sequence shown here is derived from an EMBL/GenBank/DDBJ whole genome shotgun (WGS) entry which is preliminary data.</text>
</comment>
<dbReference type="EMBL" id="BMHT01000008">
    <property type="protein sequence ID" value="GGF23454.1"/>
    <property type="molecule type" value="Genomic_DNA"/>
</dbReference>
<protein>
    <submittedName>
        <fullName evidence="1">Uncharacterized protein</fullName>
    </submittedName>
</protein>
<organism evidence="1 2">
    <name type="scientific">Hymenobacter cavernae</name>
    <dbReference type="NCBI Taxonomy" id="2044852"/>
    <lineage>
        <taxon>Bacteria</taxon>
        <taxon>Pseudomonadati</taxon>
        <taxon>Bacteroidota</taxon>
        <taxon>Cytophagia</taxon>
        <taxon>Cytophagales</taxon>
        <taxon>Hymenobacteraceae</taxon>
        <taxon>Hymenobacter</taxon>
    </lineage>
</organism>
<proteinExistence type="predicted"/>
<evidence type="ECO:0000313" key="1">
    <source>
        <dbReference type="EMBL" id="GGF23454.1"/>
    </source>
</evidence>
<gene>
    <name evidence="1" type="ORF">GCM10011383_38850</name>
</gene>
<sequence length="47" mass="5375">MQPGYLILQDFDGGAFYSTQKLITREHIIIRDLMNTHDGATYFAGRV</sequence>
<dbReference type="RefSeq" id="WP_229755387.1">
    <property type="nucleotide sequence ID" value="NZ_BMHT01000008.1"/>
</dbReference>